<proteinExistence type="predicted"/>
<dbReference type="KEGG" id="ast:Asulf_01710"/>
<dbReference type="EMBL" id="CP005290">
    <property type="protein sequence ID" value="AGK61681.1"/>
    <property type="molecule type" value="Genomic_DNA"/>
</dbReference>
<evidence type="ECO:0000313" key="1">
    <source>
        <dbReference type="EMBL" id="AGK61681.1"/>
    </source>
</evidence>
<dbReference type="STRING" id="387631.Asulf_01710"/>
<evidence type="ECO:0000313" key="2">
    <source>
        <dbReference type="Proteomes" id="UP000013307"/>
    </source>
</evidence>
<organism evidence="1 2">
    <name type="scientific">Archaeoglobus sulfaticallidus PM70-1</name>
    <dbReference type="NCBI Taxonomy" id="387631"/>
    <lineage>
        <taxon>Archaea</taxon>
        <taxon>Methanobacteriati</taxon>
        <taxon>Methanobacteriota</taxon>
        <taxon>Archaeoglobi</taxon>
        <taxon>Archaeoglobales</taxon>
        <taxon>Archaeoglobaceae</taxon>
        <taxon>Archaeoglobus</taxon>
    </lineage>
</organism>
<protein>
    <submittedName>
        <fullName evidence="1">Uncharacterized protein</fullName>
    </submittedName>
</protein>
<dbReference type="RefSeq" id="WP_015591279.1">
    <property type="nucleotide sequence ID" value="NC_021169.1"/>
</dbReference>
<accession>N0BM53</accession>
<gene>
    <name evidence="1" type="ORF">Asulf_01710</name>
</gene>
<dbReference type="Proteomes" id="UP000013307">
    <property type="component" value="Chromosome"/>
</dbReference>
<dbReference type="AlphaFoldDB" id="N0BM53"/>
<dbReference type="OrthoDB" id="3042at2231"/>
<dbReference type="HOGENOM" id="CLU_3093914_0_0_2"/>
<keyword evidence="2" id="KW-1185">Reference proteome</keyword>
<dbReference type="GeneID" id="54768344"/>
<reference evidence="1 2" key="1">
    <citation type="journal article" date="2013" name="Genome Announc.">
        <title>Complete Genome Sequence of the Thermophilic and Facultatively Chemolithoautotrophic Sulfate Reducer Archaeoglobus sulfaticallidus Strain PM70-1T.</title>
        <authorList>
            <person name="Stokke R."/>
            <person name="Hocking W.P."/>
            <person name="Steinsbu B.O."/>
            <person name="Steen I.H."/>
        </authorList>
    </citation>
    <scope>NUCLEOTIDE SEQUENCE [LARGE SCALE GENOMIC DNA]</scope>
    <source>
        <strain evidence="1">PM70-1</strain>
    </source>
</reference>
<sequence>MELDLIYFVKELITINKESFGMLSISEIANSETFVEFYNKTIVLGGTGGQK</sequence>
<name>N0BM53_9EURY</name>